<reference evidence="1 2" key="1">
    <citation type="submission" date="2019-08" db="EMBL/GenBank/DDBJ databases">
        <title>Whole genome of Aphis craccivora.</title>
        <authorList>
            <person name="Voronova N.V."/>
            <person name="Shulinski R.S."/>
            <person name="Bandarenka Y.V."/>
            <person name="Zhorov D.G."/>
            <person name="Warner D."/>
        </authorList>
    </citation>
    <scope>NUCLEOTIDE SEQUENCE [LARGE SCALE GENOMIC DNA]</scope>
    <source>
        <strain evidence="1">180601</strain>
        <tissue evidence="1">Whole Body</tissue>
    </source>
</reference>
<dbReference type="EMBL" id="VUJU01001455">
    <property type="protein sequence ID" value="KAF0765211.1"/>
    <property type="molecule type" value="Genomic_DNA"/>
</dbReference>
<organism evidence="1 2">
    <name type="scientific">Aphis craccivora</name>
    <name type="common">Cowpea aphid</name>
    <dbReference type="NCBI Taxonomy" id="307492"/>
    <lineage>
        <taxon>Eukaryota</taxon>
        <taxon>Metazoa</taxon>
        <taxon>Ecdysozoa</taxon>
        <taxon>Arthropoda</taxon>
        <taxon>Hexapoda</taxon>
        <taxon>Insecta</taxon>
        <taxon>Pterygota</taxon>
        <taxon>Neoptera</taxon>
        <taxon>Paraneoptera</taxon>
        <taxon>Hemiptera</taxon>
        <taxon>Sternorrhyncha</taxon>
        <taxon>Aphidomorpha</taxon>
        <taxon>Aphidoidea</taxon>
        <taxon>Aphididae</taxon>
        <taxon>Aphidini</taxon>
        <taxon>Aphis</taxon>
        <taxon>Aphis</taxon>
    </lineage>
</organism>
<evidence type="ECO:0000313" key="1">
    <source>
        <dbReference type="EMBL" id="KAF0765211.1"/>
    </source>
</evidence>
<comment type="caution">
    <text evidence="1">The sequence shown here is derived from an EMBL/GenBank/DDBJ whole genome shotgun (WGS) entry which is preliminary data.</text>
</comment>
<dbReference type="OrthoDB" id="6620304at2759"/>
<evidence type="ECO:0008006" key="3">
    <source>
        <dbReference type="Google" id="ProtNLM"/>
    </source>
</evidence>
<proteinExistence type="predicted"/>
<keyword evidence="2" id="KW-1185">Reference proteome</keyword>
<dbReference type="AlphaFoldDB" id="A0A6G0Z427"/>
<feature type="non-terminal residue" evidence="1">
    <location>
        <position position="1"/>
    </location>
</feature>
<name>A0A6G0Z427_APHCR</name>
<accession>A0A6G0Z427</accession>
<gene>
    <name evidence="1" type="ORF">FWK35_00013086</name>
</gene>
<evidence type="ECO:0000313" key="2">
    <source>
        <dbReference type="Proteomes" id="UP000478052"/>
    </source>
</evidence>
<protein>
    <recommendedName>
        <fullName evidence="3">Dimer Tnp hAT domain-containing protein</fullName>
    </recommendedName>
</protein>
<sequence length="72" mass="8689">FAPITLVEVERSFSRYKSILRLNRRSFNFENLKMYVVSHCSQDQDQDEYCQSKLDNNVIYKAIFNKFFINIL</sequence>
<dbReference type="Proteomes" id="UP000478052">
    <property type="component" value="Unassembled WGS sequence"/>
</dbReference>